<reference evidence="2 3" key="1">
    <citation type="submission" date="2017-04" db="EMBL/GenBank/DDBJ databases">
        <authorList>
            <person name="Afonso C.L."/>
            <person name="Miller P.J."/>
            <person name="Scott M.A."/>
            <person name="Spackman E."/>
            <person name="Goraichik I."/>
            <person name="Dimitrov K.M."/>
            <person name="Suarez D.L."/>
            <person name="Swayne D.E."/>
        </authorList>
    </citation>
    <scope>NUCLEOTIDE SEQUENCE [LARGE SCALE GENOMIC DNA]</scope>
    <source>
        <strain evidence="2 3">DSM 11622</strain>
    </source>
</reference>
<dbReference type="AlphaFoldDB" id="A0A1W1VEW3"/>
<evidence type="ECO:0000313" key="3">
    <source>
        <dbReference type="Proteomes" id="UP000192266"/>
    </source>
</evidence>
<gene>
    <name evidence="2" type="ORF">SAMN00120144_2489</name>
</gene>
<sequence length="35" mass="4044">MLLVALYRFRVNIIFWIVSSALAGLLYYLLLVLVS</sequence>
<proteinExistence type="predicted"/>
<keyword evidence="1" id="KW-1133">Transmembrane helix</keyword>
<organism evidence="2 3">
    <name type="scientific">Hymenobacter roseosalivarius DSM 11622</name>
    <dbReference type="NCBI Taxonomy" id="645990"/>
    <lineage>
        <taxon>Bacteria</taxon>
        <taxon>Pseudomonadati</taxon>
        <taxon>Bacteroidota</taxon>
        <taxon>Cytophagia</taxon>
        <taxon>Cytophagales</taxon>
        <taxon>Hymenobacteraceae</taxon>
        <taxon>Hymenobacter</taxon>
    </lineage>
</organism>
<keyword evidence="1" id="KW-0812">Transmembrane</keyword>
<dbReference type="EMBL" id="FWWW01000057">
    <property type="protein sequence ID" value="SMB91912.1"/>
    <property type="molecule type" value="Genomic_DNA"/>
</dbReference>
<dbReference type="STRING" id="645990.SAMN00120144_2489"/>
<protein>
    <submittedName>
        <fullName evidence="2">Uncharacterized protein</fullName>
    </submittedName>
</protein>
<evidence type="ECO:0000256" key="1">
    <source>
        <dbReference type="SAM" id="Phobius"/>
    </source>
</evidence>
<evidence type="ECO:0000313" key="2">
    <source>
        <dbReference type="EMBL" id="SMB91912.1"/>
    </source>
</evidence>
<accession>A0A1W1VEW3</accession>
<dbReference type="Proteomes" id="UP000192266">
    <property type="component" value="Unassembled WGS sequence"/>
</dbReference>
<feature type="transmembrane region" description="Helical" evidence="1">
    <location>
        <begin position="13"/>
        <end position="34"/>
    </location>
</feature>
<keyword evidence="3" id="KW-1185">Reference proteome</keyword>
<name>A0A1W1VEW3_9BACT</name>
<keyword evidence="1" id="KW-0472">Membrane</keyword>